<name>A0A0D0GH94_9SPHI</name>
<organism evidence="1 2">
    <name type="scientific">Pedobacter lusitanus</name>
    <dbReference type="NCBI Taxonomy" id="1503925"/>
    <lineage>
        <taxon>Bacteria</taxon>
        <taxon>Pseudomonadati</taxon>
        <taxon>Bacteroidota</taxon>
        <taxon>Sphingobacteriia</taxon>
        <taxon>Sphingobacteriales</taxon>
        <taxon>Sphingobacteriaceae</taxon>
        <taxon>Pedobacter</taxon>
    </lineage>
</organism>
<evidence type="ECO:0000313" key="2">
    <source>
        <dbReference type="Proteomes" id="UP000032049"/>
    </source>
</evidence>
<keyword evidence="2" id="KW-1185">Reference proteome</keyword>
<dbReference type="Pfam" id="PF14054">
    <property type="entry name" value="DUF4249"/>
    <property type="match status" value="1"/>
</dbReference>
<evidence type="ECO:0008006" key="3">
    <source>
        <dbReference type="Google" id="ProtNLM"/>
    </source>
</evidence>
<dbReference type="EMBL" id="JXRA01000058">
    <property type="protein sequence ID" value="KIO76657.1"/>
    <property type="molecule type" value="Genomic_DNA"/>
</dbReference>
<protein>
    <recommendedName>
        <fullName evidence="3">DUF4249 domain-containing protein</fullName>
    </recommendedName>
</protein>
<comment type="caution">
    <text evidence="1">The sequence shown here is derived from an EMBL/GenBank/DDBJ whole genome shotgun (WGS) entry which is preliminary data.</text>
</comment>
<sequence length="259" mass="28333">MLAALSVLLVSCEKVIQLKPATKQDKYVIEGTITNEPGNCSVLISRTKNFDDDNTFNGVNGAIVKIENNGTVVTLPETSSGVYTTTAINGTPGQTYRLTATVNGETFTAVSTMQQPVPLLDFYLKPADYDSLRTVAYVKYKDSAEVKNFYWFELFINDKRQQNYAVANDEFTTGQLINSGLIFQNKTKNREKDIKRGDKLSVEMHSVDPSVFLYLFSLSGAKGSGDSAAPANPISNITGGALGFFSAHTTQRKSLIIPK</sequence>
<reference evidence="1 2" key="1">
    <citation type="submission" date="2015-01" db="EMBL/GenBank/DDBJ databases">
        <title>Draft genome sequence of Pedobacter sp. NL19 isolated from sludge of an effluent treatment pond in an abandoned uranium mine.</title>
        <authorList>
            <person name="Santos T."/>
            <person name="Caetano T."/>
            <person name="Covas C."/>
            <person name="Cruz A."/>
            <person name="Mendo S."/>
        </authorList>
    </citation>
    <scope>NUCLEOTIDE SEQUENCE [LARGE SCALE GENOMIC DNA]</scope>
    <source>
        <strain evidence="1 2">NL19</strain>
    </source>
</reference>
<dbReference type="STRING" id="1503925.TH53_13950"/>
<dbReference type="Proteomes" id="UP000032049">
    <property type="component" value="Unassembled WGS sequence"/>
</dbReference>
<proteinExistence type="predicted"/>
<gene>
    <name evidence="1" type="ORF">TH53_13950</name>
</gene>
<accession>A0A0D0GH94</accession>
<dbReference type="InterPro" id="IPR025345">
    <property type="entry name" value="DUF4249"/>
</dbReference>
<dbReference type="AlphaFoldDB" id="A0A0D0GH94"/>
<evidence type="ECO:0000313" key="1">
    <source>
        <dbReference type="EMBL" id="KIO76657.1"/>
    </source>
</evidence>